<accession>A0AA40CIQ1</accession>
<keyword evidence="1" id="KW-0732">Signal</keyword>
<evidence type="ECO:0000313" key="3">
    <source>
        <dbReference type="Proteomes" id="UP001174936"/>
    </source>
</evidence>
<feature type="signal peptide" evidence="1">
    <location>
        <begin position="1"/>
        <end position="25"/>
    </location>
</feature>
<evidence type="ECO:0008006" key="4">
    <source>
        <dbReference type="Google" id="ProtNLM"/>
    </source>
</evidence>
<dbReference type="Proteomes" id="UP001174936">
    <property type="component" value="Unassembled WGS sequence"/>
</dbReference>
<evidence type="ECO:0000256" key="1">
    <source>
        <dbReference type="SAM" id="SignalP"/>
    </source>
</evidence>
<evidence type="ECO:0000313" key="2">
    <source>
        <dbReference type="EMBL" id="KAK0638948.1"/>
    </source>
</evidence>
<dbReference type="EMBL" id="JAULSV010000007">
    <property type="protein sequence ID" value="KAK0638948.1"/>
    <property type="molecule type" value="Genomic_DNA"/>
</dbReference>
<reference evidence="2" key="1">
    <citation type="submission" date="2023-06" db="EMBL/GenBank/DDBJ databases">
        <title>Genome-scale phylogeny and comparative genomics of the fungal order Sordariales.</title>
        <authorList>
            <consortium name="Lawrence Berkeley National Laboratory"/>
            <person name="Hensen N."/>
            <person name="Bonometti L."/>
            <person name="Westerberg I."/>
            <person name="Brannstrom I.O."/>
            <person name="Guillou S."/>
            <person name="Cros-Aarteil S."/>
            <person name="Calhoun S."/>
            <person name="Haridas S."/>
            <person name="Kuo A."/>
            <person name="Mondo S."/>
            <person name="Pangilinan J."/>
            <person name="Riley R."/>
            <person name="Labutti K."/>
            <person name="Andreopoulos B."/>
            <person name="Lipzen A."/>
            <person name="Chen C."/>
            <person name="Yanf M."/>
            <person name="Daum C."/>
            <person name="Ng V."/>
            <person name="Clum A."/>
            <person name="Steindorff A."/>
            <person name="Ohm R."/>
            <person name="Martin F."/>
            <person name="Silar P."/>
            <person name="Natvig D."/>
            <person name="Lalanne C."/>
            <person name="Gautier V."/>
            <person name="Ament-Velasquez S.L."/>
            <person name="Kruys A."/>
            <person name="Hutchinson M.I."/>
            <person name="Powell A.J."/>
            <person name="Barry K."/>
            <person name="Miller A.N."/>
            <person name="Grigoriev I.V."/>
            <person name="Debuchy R."/>
            <person name="Gladieux P."/>
            <person name="Thoren M.H."/>
            <person name="Johannesson H."/>
        </authorList>
    </citation>
    <scope>NUCLEOTIDE SEQUENCE</scope>
    <source>
        <strain evidence="2">SMH2532-1</strain>
    </source>
</reference>
<gene>
    <name evidence="2" type="ORF">B0T16DRAFT_422158</name>
</gene>
<name>A0AA40CIQ1_9PEZI</name>
<keyword evidence="3" id="KW-1185">Reference proteome</keyword>
<feature type="chain" id="PRO_5041343210" description="Secreted protein" evidence="1">
    <location>
        <begin position="26"/>
        <end position="85"/>
    </location>
</feature>
<organism evidence="2 3">
    <name type="scientific">Cercophora newfieldiana</name>
    <dbReference type="NCBI Taxonomy" id="92897"/>
    <lineage>
        <taxon>Eukaryota</taxon>
        <taxon>Fungi</taxon>
        <taxon>Dikarya</taxon>
        <taxon>Ascomycota</taxon>
        <taxon>Pezizomycotina</taxon>
        <taxon>Sordariomycetes</taxon>
        <taxon>Sordariomycetidae</taxon>
        <taxon>Sordariales</taxon>
        <taxon>Lasiosphaeriaceae</taxon>
        <taxon>Cercophora</taxon>
    </lineage>
</organism>
<proteinExistence type="predicted"/>
<comment type="caution">
    <text evidence="2">The sequence shown here is derived from an EMBL/GenBank/DDBJ whole genome shotgun (WGS) entry which is preliminary data.</text>
</comment>
<sequence length="85" mass="9134">MRFLAICCTGLFHLFISVCRSGGTASPILAKQTKSFRTPTSLGIVKLGVSESHGCIVRVLHASDTPMIAACVISWPLFCPSVRHC</sequence>
<protein>
    <recommendedName>
        <fullName evidence="4">Secreted protein</fullName>
    </recommendedName>
</protein>
<dbReference type="AlphaFoldDB" id="A0AA40CIQ1"/>